<name>A0A2P6FAI8_9MOLU</name>
<proteinExistence type="predicted"/>
<evidence type="ECO:0000313" key="2">
    <source>
        <dbReference type="Proteomes" id="UP000031565"/>
    </source>
</evidence>
<sequence length="418" mass="47117">MPLTLDDERNVVKVSYIDVENLRSKFPTDINPEPFSAVRVDYTATIQLQFKKMYASFQLSSIYNVSENVAALRTFSDKAVGFLIENIKDYFIKLETVDFSENEIFKPLYNQMIWDFSKDTTELNSTLKNSFKEYIASKKEFKNLSITYNDTDLIKKVEDGQLTAENKGFMGISKTKKATELSLANWVDPNAGKNNPWKQLSNATAENFVDFYKTKVGSVFNVDKNDSLNLGTFEISLNYLNIFGLGLSGNVKNKNNEDLSIALNLSGDGIDKKLTNWGKIIVQFLKYSGSGSITADSSISLEDSIQDFKKITMKNQKDGLKGAIKIMFDSFKDSDEAKSLEDIDLFSLMKNSLLTSPKGHGLLKESTYLEWDWQIEDKWAVMFTFGNSLDTGLYYSFASNPTSNSEENVDFGIISAAD</sequence>
<comment type="caution">
    <text evidence="1">The sequence shown here is derived from an EMBL/GenBank/DDBJ whole genome shotgun (WGS) entry which is preliminary data.</text>
</comment>
<organism evidence="1 2">
    <name type="scientific">Spiroplasma poulsonii</name>
    <dbReference type="NCBI Taxonomy" id="2138"/>
    <lineage>
        <taxon>Bacteria</taxon>
        <taxon>Bacillati</taxon>
        <taxon>Mycoplasmatota</taxon>
        <taxon>Mollicutes</taxon>
        <taxon>Entomoplasmatales</taxon>
        <taxon>Spiroplasmataceae</taxon>
        <taxon>Spiroplasma</taxon>
    </lineage>
</organism>
<keyword evidence="2" id="KW-1185">Reference proteome</keyword>
<dbReference type="EMBL" id="JTLV02000001">
    <property type="protein sequence ID" value="PQM30473.1"/>
    <property type="molecule type" value="Genomic_DNA"/>
</dbReference>
<accession>A0A2P6FAI8</accession>
<evidence type="ECO:0000313" key="1">
    <source>
        <dbReference type="EMBL" id="PQM30473.1"/>
    </source>
</evidence>
<dbReference type="AlphaFoldDB" id="A0A2P6FAI8"/>
<dbReference type="Proteomes" id="UP000031565">
    <property type="component" value="Unassembled WGS sequence"/>
</dbReference>
<protein>
    <submittedName>
        <fullName evidence="1">Uncharacterized protein</fullName>
    </submittedName>
</protein>
<gene>
    <name evidence="1" type="ORF">SMSRO_SF002380</name>
</gene>
<dbReference type="OrthoDB" id="5629at186328"/>
<reference evidence="1 2" key="1">
    <citation type="journal article" date="2015" name="MBio">
        <title>Genome sequence of the Drosophila melanogaster male-killing Spiroplasma strain MSRO endosymbiont.</title>
        <authorList>
            <person name="Paredes J.C."/>
            <person name="Herren J.K."/>
            <person name="Schupfer F."/>
            <person name="Marin R."/>
            <person name="Claverol S."/>
            <person name="Kuo C.H."/>
            <person name="Lemaitre B."/>
            <person name="Beven L."/>
        </authorList>
    </citation>
    <scope>NUCLEOTIDE SEQUENCE [LARGE SCALE GENOMIC DNA]</scope>
    <source>
        <strain evidence="1 2">MSRO</strain>
    </source>
</reference>
<dbReference type="RefSeq" id="WP_052443417.1">
    <property type="nucleotide sequence ID" value="NZ_CM020866.1"/>
</dbReference>